<proteinExistence type="predicted"/>
<dbReference type="Proteomes" id="UP000868349">
    <property type="component" value="Unassembled WGS sequence"/>
</dbReference>
<accession>A0A1S9IW14</accession>
<protein>
    <recommendedName>
        <fullName evidence="2">Transcriptional regulator</fullName>
    </recommendedName>
</protein>
<sequence length="77" mass="8499">MSSVLLSIRGVMSADEWRRLAQLSGTSVAYLNQMALGFRRPSVAMAERIEEAVSKVSPTLKLSKESLIFSPLRKTNS</sequence>
<gene>
    <name evidence="1" type="ORF">AJR17_024450</name>
</gene>
<dbReference type="AlphaFoldDB" id="A0A1S9IW14"/>
<evidence type="ECO:0008006" key="2">
    <source>
        <dbReference type="Google" id="ProtNLM"/>
    </source>
</evidence>
<name>A0A1S9IW14_SHIBO</name>
<reference evidence="1" key="1">
    <citation type="submission" date="2017-02" db="EMBL/GenBank/DDBJ databases">
        <title>Shigella draft genomes.</title>
        <authorList>
            <person name="Weis A.M."/>
            <person name="Weimer B.C."/>
            <person name="Gilpin B."/>
        </authorList>
    </citation>
    <scope>NUCLEOTIDE SEQUENCE [LARGE SCALE GENOMIC DNA]</scope>
    <source>
        <strain evidence="1">BCW_4868</strain>
    </source>
</reference>
<dbReference type="EMBL" id="MSJS02000146">
    <property type="protein sequence ID" value="OOO74757.1"/>
    <property type="molecule type" value="Genomic_DNA"/>
</dbReference>
<comment type="caution">
    <text evidence="1">The sequence shown here is derived from an EMBL/GenBank/DDBJ whole genome shotgun (WGS) entry which is preliminary data.</text>
</comment>
<organism evidence="1">
    <name type="scientific">Shigella boydii</name>
    <dbReference type="NCBI Taxonomy" id="621"/>
    <lineage>
        <taxon>Bacteria</taxon>
        <taxon>Pseudomonadati</taxon>
        <taxon>Pseudomonadota</taxon>
        <taxon>Gammaproteobacteria</taxon>
        <taxon>Enterobacterales</taxon>
        <taxon>Enterobacteriaceae</taxon>
        <taxon>Shigella</taxon>
    </lineage>
</organism>
<evidence type="ECO:0000313" key="1">
    <source>
        <dbReference type="EMBL" id="OOO74757.1"/>
    </source>
</evidence>